<gene>
    <name evidence="1" type="ORF">GCM10022229_01750</name>
</gene>
<protein>
    <submittedName>
        <fullName evidence="1">Uncharacterized protein</fullName>
    </submittedName>
</protein>
<organism evidence="1 2">
    <name type="scientific">Luteimonas lutimaris</name>
    <dbReference type="NCBI Taxonomy" id="698645"/>
    <lineage>
        <taxon>Bacteria</taxon>
        <taxon>Pseudomonadati</taxon>
        <taxon>Pseudomonadota</taxon>
        <taxon>Gammaproteobacteria</taxon>
        <taxon>Lysobacterales</taxon>
        <taxon>Lysobacteraceae</taxon>
        <taxon>Luteimonas</taxon>
    </lineage>
</organism>
<keyword evidence="2" id="KW-1185">Reference proteome</keyword>
<evidence type="ECO:0000313" key="2">
    <source>
        <dbReference type="Proteomes" id="UP001501727"/>
    </source>
</evidence>
<accession>A0ABP7M5X0</accession>
<dbReference type="EMBL" id="BAAAZU010000001">
    <property type="protein sequence ID" value="GAA3912754.1"/>
    <property type="molecule type" value="Genomic_DNA"/>
</dbReference>
<reference evidence="2" key="1">
    <citation type="journal article" date="2019" name="Int. J. Syst. Evol. Microbiol.">
        <title>The Global Catalogue of Microorganisms (GCM) 10K type strain sequencing project: providing services to taxonomists for standard genome sequencing and annotation.</title>
        <authorList>
            <consortium name="The Broad Institute Genomics Platform"/>
            <consortium name="The Broad Institute Genome Sequencing Center for Infectious Disease"/>
            <person name="Wu L."/>
            <person name="Ma J."/>
        </authorList>
    </citation>
    <scope>NUCLEOTIDE SEQUENCE [LARGE SCALE GENOMIC DNA]</scope>
    <source>
        <strain evidence="2">JCM 16916</strain>
    </source>
</reference>
<comment type="caution">
    <text evidence="1">The sequence shown here is derived from an EMBL/GenBank/DDBJ whole genome shotgun (WGS) entry which is preliminary data.</text>
</comment>
<proteinExistence type="predicted"/>
<name>A0ABP7M5X0_9GAMM</name>
<dbReference type="Proteomes" id="UP001501727">
    <property type="component" value="Unassembled WGS sequence"/>
</dbReference>
<evidence type="ECO:0000313" key="1">
    <source>
        <dbReference type="EMBL" id="GAA3912754.1"/>
    </source>
</evidence>
<sequence length="86" mass="8715">MVVELDADEGLQTQAQALGIDFGAVAGDHAVAFEPLHAAQAGRGREMHALGQFGVGQAAAALEFGEELEVGAVESGGGHDMRGLTV</sequence>